<feature type="transmembrane region" description="Helical" evidence="1">
    <location>
        <begin position="191"/>
        <end position="212"/>
    </location>
</feature>
<accession>A0A212K728</accession>
<feature type="transmembrane region" description="Helical" evidence="1">
    <location>
        <begin position="57"/>
        <end position="76"/>
    </location>
</feature>
<dbReference type="AlphaFoldDB" id="A0A212K728"/>
<feature type="transmembrane region" description="Helical" evidence="1">
    <location>
        <begin position="7"/>
        <end position="37"/>
    </location>
</feature>
<keyword evidence="1" id="KW-1133">Transmembrane helix</keyword>
<evidence type="ECO:0008006" key="3">
    <source>
        <dbReference type="Google" id="ProtNLM"/>
    </source>
</evidence>
<sequence>MEVIKLIGVLIVIVGFVLKFDTLAVVVVAGLATGLVAGMGPMEILETLGKAFITNRTATLFVLTLPVIGLCERYGLKDKAVDLIKSMKNATTGRLLAVWQTVRTIASAFSLRIGGHPQFIRPLINPMAQAAAVAQYGEIDEATEDKIKGLAAGTENYGNFFAQNCFMGASGTLLIVSTLTEQGYAVDALQIAGQSVPIAVISVVVGIVYALLWDQIFKRRYAAKTKKEAKEGAK</sequence>
<evidence type="ECO:0000256" key="1">
    <source>
        <dbReference type="SAM" id="Phobius"/>
    </source>
</evidence>
<dbReference type="InterPro" id="IPR010374">
    <property type="entry name" value="DUF969"/>
</dbReference>
<evidence type="ECO:0000313" key="2">
    <source>
        <dbReference type="EMBL" id="SBW07510.1"/>
    </source>
</evidence>
<protein>
    <recommendedName>
        <fullName evidence="3">DUF969 domain-containing protein</fullName>
    </recommendedName>
</protein>
<name>A0A212K728_9FIRM</name>
<dbReference type="Pfam" id="PF06149">
    <property type="entry name" value="DUF969"/>
    <property type="match status" value="1"/>
</dbReference>
<dbReference type="EMBL" id="FLUN01000001">
    <property type="protein sequence ID" value="SBW07510.1"/>
    <property type="molecule type" value="Genomic_DNA"/>
</dbReference>
<keyword evidence="1" id="KW-0812">Transmembrane</keyword>
<organism evidence="2">
    <name type="scientific">uncultured Eubacteriales bacterium</name>
    <dbReference type="NCBI Taxonomy" id="172733"/>
    <lineage>
        <taxon>Bacteria</taxon>
        <taxon>Bacillati</taxon>
        <taxon>Bacillota</taxon>
        <taxon>Clostridia</taxon>
        <taxon>Eubacteriales</taxon>
        <taxon>environmental samples</taxon>
    </lineage>
</organism>
<proteinExistence type="predicted"/>
<reference evidence="2" key="1">
    <citation type="submission" date="2016-04" db="EMBL/GenBank/DDBJ databases">
        <authorList>
            <person name="Evans L.H."/>
            <person name="Alamgir A."/>
            <person name="Owens N."/>
            <person name="Weber N.D."/>
            <person name="Virtaneva K."/>
            <person name="Barbian K."/>
            <person name="Babar A."/>
            <person name="Rosenke K."/>
        </authorList>
    </citation>
    <scope>NUCLEOTIDE SEQUENCE</scope>
    <source>
        <strain evidence="2">86</strain>
    </source>
</reference>
<keyword evidence="1" id="KW-0472">Membrane</keyword>
<feature type="transmembrane region" description="Helical" evidence="1">
    <location>
        <begin position="160"/>
        <end position="179"/>
    </location>
</feature>
<gene>
    <name evidence="2" type="ORF">KL86CLO1_12310</name>
</gene>